<dbReference type="InterPro" id="IPR001014">
    <property type="entry name" value="Ribosomal_uL23_CS"/>
</dbReference>
<dbReference type="AlphaFoldDB" id="A0A8T9D3W9"/>
<dbReference type="InterPro" id="IPR012678">
    <property type="entry name" value="Ribosomal_uL23/eL15/eS24_sf"/>
</dbReference>
<dbReference type="Gene3D" id="3.30.70.330">
    <property type="match status" value="1"/>
</dbReference>
<dbReference type="PANTHER" id="PTHR11620">
    <property type="entry name" value="60S RIBOSOMAL PROTEIN L23A"/>
    <property type="match status" value="1"/>
</dbReference>
<sequence length="100" mass="11597">MINSSTLTNANIIKYPLITDKATRLLENNQYSFIVDRNSDKITIKNTIEYLFDVKVTKVNSCRLPRKKKRVGRYIGWKPQYKKAIVTLAKGDVIDLFTEN</sequence>
<dbReference type="InterPro" id="IPR013025">
    <property type="entry name" value="Ribosomal_uL23-like"/>
</dbReference>
<dbReference type="InterPro" id="IPR012677">
    <property type="entry name" value="Nucleotide-bd_a/b_plait_sf"/>
</dbReference>
<comment type="function">
    <text evidence="8">Binds to 23S rRNA.</text>
</comment>
<reference evidence="10" key="1">
    <citation type="submission" date="2021-04" db="EMBL/GenBank/DDBJ databases">
        <authorList>
            <person name="He Z."/>
            <person name="Chen Y."/>
            <person name="Chen N."/>
        </authorList>
    </citation>
    <scope>NUCLEOTIDE SEQUENCE</scope>
    <source>
        <strain evidence="10">CNS00097</strain>
    </source>
</reference>
<keyword evidence="6 8" id="KW-0687">Ribonucleoprotein</keyword>
<dbReference type="GO" id="GO:0005840">
    <property type="term" value="C:ribosome"/>
    <property type="evidence" value="ECO:0007669"/>
    <property type="project" value="UniProtKB-KW"/>
</dbReference>
<keyword evidence="10" id="KW-0150">Chloroplast</keyword>
<dbReference type="FunFam" id="3.30.70.330:FF:000001">
    <property type="entry name" value="50S ribosomal protein L23"/>
    <property type="match status" value="1"/>
</dbReference>
<dbReference type="GO" id="GO:0009507">
    <property type="term" value="C:chloroplast"/>
    <property type="evidence" value="ECO:0007669"/>
    <property type="project" value="UniProtKB-SubCell"/>
</dbReference>
<name>A0A8T9D3W9_9STRA</name>
<evidence type="ECO:0000256" key="8">
    <source>
        <dbReference type="HAMAP-Rule" id="MF_01369"/>
    </source>
</evidence>
<keyword evidence="3 8" id="KW-0699">rRNA-binding</keyword>
<proteinExistence type="inferred from homology"/>
<dbReference type="NCBIfam" id="NF004368">
    <property type="entry name" value="PRK05738.3-4"/>
    <property type="match status" value="1"/>
</dbReference>
<keyword evidence="10" id="KW-0934">Plastid</keyword>
<evidence type="ECO:0000256" key="3">
    <source>
        <dbReference type="ARBA" id="ARBA00022730"/>
    </source>
</evidence>
<dbReference type="GO" id="GO:1990904">
    <property type="term" value="C:ribonucleoprotein complex"/>
    <property type="evidence" value="ECO:0007669"/>
    <property type="project" value="UniProtKB-KW"/>
</dbReference>
<dbReference type="PROSITE" id="PS00050">
    <property type="entry name" value="RIBOSOMAL_L23"/>
    <property type="match status" value="1"/>
</dbReference>
<gene>
    <name evidence="8 10" type="primary">rpl23</name>
</gene>
<evidence type="ECO:0000256" key="9">
    <source>
        <dbReference type="RuleBase" id="RU003934"/>
    </source>
</evidence>
<evidence type="ECO:0000256" key="4">
    <source>
        <dbReference type="ARBA" id="ARBA00022884"/>
    </source>
</evidence>
<comment type="similarity">
    <text evidence="1 8 9">Belongs to the universal ribosomal protein uL23 family.</text>
</comment>
<evidence type="ECO:0000256" key="7">
    <source>
        <dbReference type="ARBA" id="ARBA00035287"/>
    </source>
</evidence>
<dbReference type="EMBL" id="MW853966">
    <property type="protein sequence ID" value="UBA15834.1"/>
    <property type="molecule type" value="Genomic_DNA"/>
</dbReference>
<dbReference type="Pfam" id="PF00276">
    <property type="entry name" value="Ribosomal_L23"/>
    <property type="match status" value="1"/>
</dbReference>
<evidence type="ECO:0000256" key="6">
    <source>
        <dbReference type="ARBA" id="ARBA00023274"/>
    </source>
</evidence>
<dbReference type="GO" id="GO:0006412">
    <property type="term" value="P:translation"/>
    <property type="evidence" value="ECO:0007669"/>
    <property type="project" value="UniProtKB-UniRule"/>
</dbReference>
<evidence type="ECO:0000256" key="1">
    <source>
        <dbReference type="ARBA" id="ARBA00006700"/>
    </source>
</evidence>
<protein>
    <recommendedName>
        <fullName evidence="7 8">Large ribosomal subunit protein uL23c</fullName>
    </recommendedName>
</protein>
<organism evidence="10">
    <name type="scientific">Pseudo-nitzschia sp</name>
    <dbReference type="NCBI Taxonomy" id="1804765"/>
    <lineage>
        <taxon>Eukaryota</taxon>
        <taxon>Sar</taxon>
        <taxon>Stramenopiles</taxon>
        <taxon>Ochrophyta</taxon>
        <taxon>Bacillariophyta</taxon>
        <taxon>Bacillariophyceae</taxon>
        <taxon>Bacillariophycidae</taxon>
        <taxon>Bacillariales</taxon>
        <taxon>Bacillariaceae</taxon>
        <taxon>Pseudo-nitzschia</taxon>
    </lineage>
</organism>
<dbReference type="NCBIfam" id="NF004363">
    <property type="entry name" value="PRK05738.2-4"/>
    <property type="match status" value="1"/>
</dbReference>
<dbReference type="GO" id="GO:0003735">
    <property type="term" value="F:structural constituent of ribosome"/>
    <property type="evidence" value="ECO:0007669"/>
    <property type="project" value="InterPro"/>
</dbReference>
<evidence type="ECO:0000313" key="10">
    <source>
        <dbReference type="EMBL" id="UBA15834.1"/>
    </source>
</evidence>
<evidence type="ECO:0000256" key="2">
    <source>
        <dbReference type="ARBA" id="ARBA00011838"/>
    </source>
</evidence>
<dbReference type="HAMAP" id="MF_01369_B">
    <property type="entry name" value="Ribosomal_uL23_B"/>
    <property type="match status" value="1"/>
</dbReference>
<evidence type="ECO:0000256" key="5">
    <source>
        <dbReference type="ARBA" id="ARBA00022980"/>
    </source>
</evidence>
<comment type="subunit">
    <text evidence="2 8">Part of the 50S ribosomal subunit.</text>
</comment>
<keyword evidence="5 8" id="KW-0689">Ribosomal protein</keyword>
<comment type="subcellular location">
    <subcellularLocation>
        <location evidence="8">Plastid</location>
        <location evidence="8">Chloroplast</location>
    </subcellularLocation>
</comment>
<geneLocation type="chloroplast" evidence="10"/>
<dbReference type="SUPFAM" id="SSF54189">
    <property type="entry name" value="Ribosomal proteins S24e, L23 and L15e"/>
    <property type="match status" value="1"/>
</dbReference>
<dbReference type="GO" id="GO:0019843">
    <property type="term" value="F:rRNA binding"/>
    <property type="evidence" value="ECO:0007669"/>
    <property type="project" value="UniProtKB-UniRule"/>
</dbReference>
<keyword evidence="4 8" id="KW-0694">RNA-binding</keyword>
<accession>A0A8T9D3W9</accession>